<feature type="compositionally biased region" description="Basic and acidic residues" evidence="2">
    <location>
        <begin position="806"/>
        <end position="822"/>
    </location>
</feature>
<name>A0A2R5GQ48_9STRA</name>
<dbReference type="PANTHER" id="PTHR24006:SF827">
    <property type="entry name" value="UBIQUITIN CARBOXYL-TERMINAL HYDROLASE 34"/>
    <property type="match status" value="1"/>
</dbReference>
<feature type="compositionally biased region" description="Low complexity" evidence="2">
    <location>
        <begin position="152"/>
        <end position="163"/>
    </location>
</feature>
<feature type="compositionally biased region" description="Polar residues" evidence="2">
    <location>
        <begin position="175"/>
        <end position="185"/>
    </location>
</feature>
<evidence type="ECO:0000313" key="5">
    <source>
        <dbReference type="Proteomes" id="UP000241890"/>
    </source>
</evidence>
<dbReference type="InterPro" id="IPR050164">
    <property type="entry name" value="Peptidase_C19"/>
</dbReference>
<keyword evidence="1" id="KW-0788">Thiol protease</keyword>
<feature type="compositionally biased region" description="Basic and acidic residues" evidence="2">
    <location>
        <begin position="865"/>
        <end position="889"/>
    </location>
</feature>
<dbReference type="Proteomes" id="UP000241890">
    <property type="component" value="Unassembled WGS sequence"/>
</dbReference>
<keyword evidence="1" id="KW-0833">Ubl conjugation pathway</keyword>
<keyword evidence="1" id="KW-0645">Protease</keyword>
<dbReference type="PROSITE" id="PS00972">
    <property type="entry name" value="USP_1"/>
    <property type="match status" value="1"/>
</dbReference>
<comment type="similarity">
    <text evidence="1">Belongs to the peptidase C19 family.</text>
</comment>
<dbReference type="EC" id="3.4.19.12" evidence="1"/>
<dbReference type="InterPro" id="IPR038765">
    <property type="entry name" value="Papain-like_cys_pep_sf"/>
</dbReference>
<protein>
    <recommendedName>
        <fullName evidence="1">Ubiquitin carboxyl-terminal hydrolase</fullName>
        <ecNumber evidence="1">3.4.19.12</ecNumber>
    </recommendedName>
</protein>
<dbReference type="GO" id="GO:0005829">
    <property type="term" value="C:cytosol"/>
    <property type="evidence" value="ECO:0007669"/>
    <property type="project" value="TreeGrafter"/>
</dbReference>
<comment type="catalytic activity">
    <reaction evidence="1">
        <text>Thiol-dependent hydrolysis of ester, thioester, amide, peptide and isopeptide bonds formed by the C-terminal Gly of ubiquitin (a 76-residue protein attached to proteins as an intracellular targeting signal).</text>
        <dbReference type="EC" id="3.4.19.12"/>
    </reaction>
</comment>
<dbReference type="SUPFAM" id="SSF54001">
    <property type="entry name" value="Cysteine proteinases"/>
    <property type="match status" value="1"/>
</dbReference>
<feature type="region of interest" description="Disordered" evidence="2">
    <location>
        <begin position="133"/>
        <end position="240"/>
    </location>
</feature>
<dbReference type="PROSITE" id="PS50235">
    <property type="entry name" value="USP_3"/>
    <property type="match status" value="1"/>
</dbReference>
<dbReference type="PROSITE" id="PS00973">
    <property type="entry name" value="USP_2"/>
    <property type="match status" value="1"/>
</dbReference>
<reference evidence="4 5" key="1">
    <citation type="submission" date="2017-12" db="EMBL/GenBank/DDBJ databases">
        <title>Sequencing, de novo assembly and annotation of complete genome of a new Thraustochytrid species, strain FCC1311.</title>
        <authorList>
            <person name="Sedici K."/>
            <person name="Godart F."/>
            <person name="Aiese Cigliano R."/>
            <person name="Sanseverino W."/>
            <person name="Barakat M."/>
            <person name="Ortet P."/>
            <person name="Marechal E."/>
            <person name="Cagnac O."/>
            <person name="Amato A."/>
        </authorList>
    </citation>
    <scope>NUCLEOTIDE SEQUENCE [LARGE SCALE GENOMIC DNA]</scope>
</reference>
<evidence type="ECO:0000259" key="3">
    <source>
        <dbReference type="PROSITE" id="PS50235"/>
    </source>
</evidence>
<comment type="caution">
    <text evidence="4">The sequence shown here is derived from an EMBL/GenBank/DDBJ whole genome shotgun (WGS) entry which is preliminary data.</text>
</comment>
<dbReference type="GO" id="GO:0016579">
    <property type="term" value="P:protein deubiquitination"/>
    <property type="evidence" value="ECO:0007669"/>
    <property type="project" value="InterPro"/>
</dbReference>
<dbReference type="InterPro" id="IPR028889">
    <property type="entry name" value="USP"/>
</dbReference>
<dbReference type="InParanoid" id="A0A2R5GQ48"/>
<dbReference type="EMBL" id="BEYU01000128">
    <property type="protein sequence ID" value="GBG32735.1"/>
    <property type="molecule type" value="Genomic_DNA"/>
</dbReference>
<sequence>MLSTRIRLKDCGVQFRGNDVNKVWDTHCGNAVENKLQAEQEGLKITFAEAAKAKMRTVLVQLSLMEKVALSESGRVLRVSYERKGDNSLVIESKSKNGELEQLFRWMRKTAEDKKRLSSSSYFKAARPLKENVDITKSHAGQGTPQRTSDVASTPPSLSLTSPKPAPKLPREDNVMTTPQRSSKLATVGERKQQSAKKGGTSPLFPSGYSIRAGSGKRLLAPSPPSGPNKTRVPFGDDQLSPRVMSAGSIGGLKNTGNSCYANAVLQVLVRLETFMQDVFAASAKRAPATSPIAVDSAGASAGAGAGASAGASADANAAQVLPPPQAMLCVAKLQALHKYVARGTSALKLGETSTDRGLTEYNARDVQVAVANCDQLGSSNVKRFYSTEQQDAHEFLAYLLDTIELAAGAVVARNFQSVMAGTLSCLHCEYKSKSSESFLHLSLDLPETPQASSPGLQGSAVMEKERTKVGTLIENYLREVPLEGFRCGKCGNEGATKRTAVKEMSRYLALHLKRFSATGAKSKSHVAPQRVLMVQGRRYELRGVVLHRGTNVNYGHYTAATYDPNSKRWTRFDDLNVERGIPHKEFADDSRTLENAYLLFYELSCQTASVAKEVPVVVDLYEEEVAAPASKDASTSNTRDQQVEMVDVASLGEKNVESAEAESCRLTSKVLQATSEEDTFPKVNSHQDASQEGGEMAEDGNVSKTETDGVSESSETGKVTSETTKATDDVKRAAHDVKKALKEVEKATKDSDTANPAQQKESHREDVVEAPEDSPAAAEVANGKTAVEKNKAEDVAGTSQSVAVGKEEVLGSEKSAGDRPAKMVVNSGVAPMDTGLEQQSYANKDTADTADTAALPLDSVLPRAKQEDLSTEKHGTDADKEVEERDQLNETNETESAK</sequence>
<dbReference type="InterPro" id="IPR018200">
    <property type="entry name" value="USP_CS"/>
</dbReference>
<dbReference type="Gene3D" id="3.90.70.10">
    <property type="entry name" value="Cysteine proteinases"/>
    <property type="match status" value="1"/>
</dbReference>
<evidence type="ECO:0000256" key="2">
    <source>
        <dbReference type="SAM" id="MobiDB-lite"/>
    </source>
</evidence>
<evidence type="ECO:0000256" key="1">
    <source>
        <dbReference type="RuleBase" id="RU366025"/>
    </source>
</evidence>
<gene>
    <name evidence="4" type="ORF">FCC1311_089602</name>
</gene>
<feature type="compositionally biased region" description="Polar residues" evidence="2">
    <location>
        <begin position="703"/>
        <end position="725"/>
    </location>
</feature>
<evidence type="ECO:0000313" key="4">
    <source>
        <dbReference type="EMBL" id="GBG32735.1"/>
    </source>
</evidence>
<dbReference type="GO" id="GO:0006508">
    <property type="term" value="P:proteolysis"/>
    <property type="evidence" value="ECO:0007669"/>
    <property type="project" value="UniProtKB-KW"/>
</dbReference>
<dbReference type="CDD" id="cd02257">
    <property type="entry name" value="Peptidase_C19"/>
    <property type="match status" value="1"/>
</dbReference>
<keyword evidence="1 4" id="KW-0378">Hydrolase</keyword>
<dbReference type="Pfam" id="PF00443">
    <property type="entry name" value="UCH"/>
    <property type="match status" value="1"/>
</dbReference>
<dbReference type="GO" id="GO:0005634">
    <property type="term" value="C:nucleus"/>
    <property type="evidence" value="ECO:0007669"/>
    <property type="project" value="TreeGrafter"/>
</dbReference>
<feature type="domain" description="USP" evidence="3">
    <location>
        <begin position="251"/>
        <end position="605"/>
    </location>
</feature>
<feature type="region of interest" description="Disordered" evidence="2">
    <location>
        <begin position="676"/>
        <end position="899"/>
    </location>
</feature>
<feature type="compositionally biased region" description="Polar residues" evidence="2">
    <location>
        <begin position="139"/>
        <end position="151"/>
    </location>
</feature>
<feature type="compositionally biased region" description="Basic and acidic residues" evidence="2">
    <location>
        <begin position="726"/>
        <end position="753"/>
    </location>
</feature>
<dbReference type="AlphaFoldDB" id="A0A2R5GQ48"/>
<keyword evidence="5" id="KW-1185">Reference proteome</keyword>
<accession>A0A2R5GQ48</accession>
<organism evidence="4 5">
    <name type="scientific">Hondaea fermentalgiana</name>
    <dbReference type="NCBI Taxonomy" id="2315210"/>
    <lineage>
        <taxon>Eukaryota</taxon>
        <taxon>Sar</taxon>
        <taxon>Stramenopiles</taxon>
        <taxon>Bigyra</taxon>
        <taxon>Labyrinthulomycetes</taxon>
        <taxon>Thraustochytrida</taxon>
        <taxon>Thraustochytriidae</taxon>
        <taxon>Hondaea</taxon>
    </lineage>
</organism>
<dbReference type="GO" id="GO:0004843">
    <property type="term" value="F:cysteine-type deubiquitinase activity"/>
    <property type="evidence" value="ECO:0007669"/>
    <property type="project" value="UniProtKB-UniRule"/>
</dbReference>
<proteinExistence type="inferred from homology"/>
<dbReference type="OrthoDB" id="27652at2759"/>
<dbReference type="InterPro" id="IPR001394">
    <property type="entry name" value="Peptidase_C19_UCH"/>
</dbReference>
<dbReference type="PANTHER" id="PTHR24006">
    <property type="entry name" value="UBIQUITIN CARBOXYL-TERMINAL HYDROLASE"/>
    <property type="match status" value="1"/>
</dbReference>